<feature type="repeat" description="TPR" evidence="8">
    <location>
        <begin position="177"/>
        <end position="210"/>
    </location>
</feature>
<keyword evidence="3" id="KW-0677">Repeat</keyword>
<keyword evidence="10" id="KW-1185">Reference proteome</keyword>
<keyword evidence="6" id="KW-0472">Membrane</keyword>
<dbReference type="PROSITE" id="PS50005">
    <property type="entry name" value="TPR"/>
    <property type="match status" value="3"/>
</dbReference>
<name>A0ABT3QFE2_9PROT</name>
<sequence length="531" mass="59054">MHNNLSTSDETTLRRALNEIKSGRYEATLPALETLSNPDSTEALTLKSFCLAGMGKTEAAASLLCQVAALTPLAKHPLEQLVDIMISQERRDDSLPVCRAVIKRTPQDARVYDIMGHVLTQMGELTEAVDIIRQASDLRPDCILSKNTLAMALAEKGDMEEALAILQNTLKQHPDNAATLSNAAIILANTGRFDESLDLYHRSIYLRPDHAQIRLNHSIALLKAGRFTQGWTEHEWRLDLPGHTSLPRETLLPTLTPDTDISGKRILITQEEGLGDTLMYLRYIEPLAKRGAIPHLWVPGTLEELCKRVKGAAHVQVGGSVPEFDWHCPFISLPRVFAATEEKWGSPVPFLSADPVKVKKFTDLMPDNGKLNVGIIWGGSPRPTLVGAHLVDRRRSMHLDTLAPLGKLRHVNLISVQKGPYAGQTENLPEGMTLYDPTDDLNSMDDTAALIMALDVLVSVDTSCVHLAGGLGKPVIMMDRYDNCWRWLHKTSTSHWYPSLQIVRQEVPRQWKPVVENVCAILRKMAREKSK</sequence>
<dbReference type="PANTHER" id="PTHR46208:SF1">
    <property type="entry name" value="MITOCHONDRIAL IMPORT RECEPTOR SUBUNIT TOM70"/>
    <property type="match status" value="1"/>
</dbReference>
<evidence type="ECO:0000256" key="5">
    <source>
        <dbReference type="ARBA" id="ARBA00022989"/>
    </source>
</evidence>
<reference evidence="9 10" key="1">
    <citation type="submission" date="2022-11" db="EMBL/GenBank/DDBJ databases">
        <title>Genome sequencing of Acetobacter type strain.</title>
        <authorList>
            <person name="Heo J."/>
            <person name="Lee D."/>
            <person name="Han B.-H."/>
            <person name="Hong S.-B."/>
            <person name="Kwon S.-W."/>
        </authorList>
    </citation>
    <scope>NUCLEOTIDE SEQUENCE [LARGE SCALE GENOMIC DNA]</scope>
    <source>
        <strain evidence="9 10">KACC 21253</strain>
    </source>
</reference>
<keyword evidence="2" id="KW-0812">Transmembrane</keyword>
<evidence type="ECO:0000256" key="7">
    <source>
        <dbReference type="ARBA" id="ARBA00038030"/>
    </source>
</evidence>
<evidence type="ECO:0000256" key="8">
    <source>
        <dbReference type="PROSITE-ProRule" id="PRU00339"/>
    </source>
</evidence>
<comment type="similarity">
    <text evidence="7">Belongs to the Tom70 family.</text>
</comment>
<dbReference type="RefSeq" id="WP_173559547.1">
    <property type="nucleotide sequence ID" value="NZ_JAPIUZ010000003.1"/>
</dbReference>
<evidence type="ECO:0000256" key="6">
    <source>
        <dbReference type="ARBA" id="ARBA00023136"/>
    </source>
</evidence>
<evidence type="ECO:0000256" key="4">
    <source>
        <dbReference type="ARBA" id="ARBA00022803"/>
    </source>
</evidence>
<dbReference type="SUPFAM" id="SSF48452">
    <property type="entry name" value="TPR-like"/>
    <property type="match status" value="1"/>
</dbReference>
<dbReference type="InterPro" id="IPR019734">
    <property type="entry name" value="TPR_rpt"/>
</dbReference>
<dbReference type="EMBL" id="JAPIUZ010000003">
    <property type="protein sequence ID" value="MCX2564000.1"/>
    <property type="molecule type" value="Genomic_DNA"/>
</dbReference>
<organism evidence="9 10">
    <name type="scientific">Acetobacter thailandicus</name>
    <dbReference type="NCBI Taxonomy" id="1502842"/>
    <lineage>
        <taxon>Bacteria</taxon>
        <taxon>Pseudomonadati</taxon>
        <taxon>Pseudomonadota</taxon>
        <taxon>Alphaproteobacteria</taxon>
        <taxon>Acetobacterales</taxon>
        <taxon>Acetobacteraceae</taxon>
        <taxon>Acetobacter</taxon>
    </lineage>
</organism>
<evidence type="ECO:0000256" key="3">
    <source>
        <dbReference type="ARBA" id="ARBA00022737"/>
    </source>
</evidence>
<dbReference type="Gene3D" id="1.25.40.10">
    <property type="entry name" value="Tetratricopeptide repeat domain"/>
    <property type="match status" value="1"/>
</dbReference>
<evidence type="ECO:0000313" key="9">
    <source>
        <dbReference type="EMBL" id="MCX2564000.1"/>
    </source>
</evidence>
<dbReference type="Pfam" id="PF14559">
    <property type="entry name" value="TPR_19"/>
    <property type="match status" value="1"/>
</dbReference>
<accession>A0ABT3QFE2</accession>
<evidence type="ECO:0000313" key="10">
    <source>
        <dbReference type="Proteomes" id="UP001301152"/>
    </source>
</evidence>
<evidence type="ECO:0000256" key="2">
    <source>
        <dbReference type="ARBA" id="ARBA00022692"/>
    </source>
</evidence>
<dbReference type="Pfam" id="PF13181">
    <property type="entry name" value="TPR_8"/>
    <property type="match status" value="1"/>
</dbReference>
<keyword evidence="5" id="KW-1133">Transmembrane helix</keyword>
<feature type="repeat" description="TPR" evidence="8">
    <location>
        <begin position="109"/>
        <end position="142"/>
    </location>
</feature>
<protein>
    <submittedName>
        <fullName evidence="9">Tetratricopeptide repeat-containing glycosyltransferase family protein</fullName>
    </submittedName>
</protein>
<gene>
    <name evidence="9" type="ORF">OQ497_08520</name>
</gene>
<dbReference type="SMART" id="SM00028">
    <property type="entry name" value="TPR"/>
    <property type="match status" value="3"/>
</dbReference>
<proteinExistence type="inferred from homology"/>
<dbReference type="SUPFAM" id="SSF53756">
    <property type="entry name" value="UDP-Glycosyltransferase/glycogen phosphorylase"/>
    <property type="match status" value="1"/>
</dbReference>
<evidence type="ECO:0000256" key="1">
    <source>
        <dbReference type="ARBA" id="ARBA00004167"/>
    </source>
</evidence>
<dbReference type="InterPro" id="IPR011990">
    <property type="entry name" value="TPR-like_helical_dom_sf"/>
</dbReference>
<comment type="subcellular location">
    <subcellularLocation>
        <location evidence="1">Membrane</location>
        <topology evidence="1">Single-pass membrane protein</topology>
    </subcellularLocation>
</comment>
<dbReference type="Proteomes" id="UP001301152">
    <property type="component" value="Unassembled WGS sequence"/>
</dbReference>
<dbReference type="PANTHER" id="PTHR46208">
    <property type="entry name" value="MITOCHONDRIAL IMPORT RECEPTOR SUBUNIT TOM70"/>
    <property type="match status" value="1"/>
</dbReference>
<comment type="caution">
    <text evidence="9">The sequence shown here is derived from an EMBL/GenBank/DDBJ whole genome shotgun (WGS) entry which is preliminary data.</text>
</comment>
<feature type="repeat" description="TPR" evidence="8">
    <location>
        <begin position="143"/>
        <end position="176"/>
    </location>
</feature>
<keyword evidence="4 8" id="KW-0802">TPR repeat</keyword>
<dbReference type="Gene3D" id="3.40.50.2000">
    <property type="entry name" value="Glycogen Phosphorylase B"/>
    <property type="match status" value="1"/>
</dbReference>